<dbReference type="Pfam" id="PF00903">
    <property type="entry name" value="Glyoxalase"/>
    <property type="match status" value="1"/>
</dbReference>
<dbReference type="STRING" id="121292.AU252_15060"/>
<evidence type="ECO:0000313" key="3">
    <source>
        <dbReference type="Proteomes" id="UP000065151"/>
    </source>
</evidence>
<name>A0A0U3QD27_9MICC</name>
<dbReference type="PROSITE" id="PS51819">
    <property type="entry name" value="VOC"/>
    <property type="match status" value="1"/>
</dbReference>
<dbReference type="EMBL" id="CP013747">
    <property type="protein sequence ID" value="ALV42301.1"/>
    <property type="molecule type" value="Genomic_DNA"/>
</dbReference>
<dbReference type="InterPro" id="IPR029068">
    <property type="entry name" value="Glyas_Bleomycin-R_OHBP_Dase"/>
</dbReference>
<dbReference type="Proteomes" id="UP000065151">
    <property type="component" value="Chromosome"/>
</dbReference>
<dbReference type="Gene3D" id="3.10.180.10">
    <property type="entry name" value="2,3-Dihydroxybiphenyl 1,2-Dioxygenase, domain 1"/>
    <property type="match status" value="1"/>
</dbReference>
<evidence type="ECO:0000313" key="2">
    <source>
        <dbReference type="EMBL" id="ALV42301.1"/>
    </source>
</evidence>
<accession>A0A0U3QD27</accession>
<evidence type="ECO:0000259" key="1">
    <source>
        <dbReference type="PROSITE" id="PS51819"/>
    </source>
</evidence>
<organism evidence="2">
    <name type="scientific">Pseudarthrobacter sulfonivorans</name>
    <dbReference type="NCBI Taxonomy" id="121292"/>
    <lineage>
        <taxon>Bacteria</taxon>
        <taxon>Bacillati</taxon>
        <taxon>Actinomycetota</taxon>
        <taxon>Actinomycetes</taxon>
        <taxon>Micrococcales</taxon>
        <taxon>Micrococcaceae</taxon>
        <taxon>Pseudarthrobacter</taxon>
    </lineage>
</organism>
<proteinExistence type="predicted"/>
<dbReference type="SUPFAM" id="SSF54593">
    <property type="entry name" value="Glyoxalase/Bleomycin resistance protein/Dihydroxybiphenyl dioxygenase"/>
    <property type="match status" value="1"/>
</dbReference>
<dbReference type="AlphaFoldDB" id="A0A0U3QD27"/>
<gene>
    <name evidence="2" type="ORF">AU252_15060</name>
</gene>
<reference evidence="2 3" key="1">
    <citation type="submission" date="2015-12" db="EMBL/GenBank/DDBJ databases">
        <authorList>
            <person name="Shamseldin A."/>
            <person name="Moawad H."/>
            <person name="Abd El-Rahim W.M."/>
            <person name="Sadowsky M.J."/>
        </authorList>
    </citation>
    <scope>NUCLEOTIDE SEQUENCE [LARGE SCALE GENOMIC DNA]</scope>
    <source>
        <strain evidence="2 3">Ar51</strain>
    </source>
</reference>
<dbReference type="InterPro" id="IPR037523">
    <property type="entry name" value="VOC_core"/>
</dbReference>
<feature type="domain" description="VOC" evidence="1">
    <location>
        <begin position="4"/>
        <end position="126"/>
    </location>
</feature>
<dbReference type="InterPro" id="IPR004360">
    <property type="entry name" value="Glyas_Fos-R_dOase_dom"/>
</dbReference>
<sequence>MNLALNTATTILPVDDAARAHSFYTEKLGLPHRGMTDNGSELLGSDGGPMLQLLPVSDGKHSEHTALSFEVRNIERIVQDMEARGVRFQDYDLPNLKTENHICTTDSEKCAWFMDTEHNILCVHETLGMQAEYQL</sequence>
<protein>
    <submittedName>
        <fullName evidence="2">Glyoxalase</fullName>
    </submittedName>
</protein>
<dbReference type="KEGG" id="psul:AU252_15060"/>
<dbReference type="RefSeq" id="WP_058931419.1">
    <property type="nucleotide sequence ID" value="NZ_CP013747.1"/>
</dbReference>